<organism evidence="1">
    <name type="scientific">Myoviridae sp. ctegP15</name>
    <dbReference type="NCBI Taxonomy" id="2825146"/>
    <lineage>
        <taxon>Viruses</taxon>
        <taxon>Duplodnaviria</taxon>
        <taxon>Heunggongvirae</taxon>
        <taxon>Uroviricota</taxon>
        <taxon>Caudoviricetes</taxon>
    </lineage>
</organism>
<sequence length="134" mass="15675">MGTRREHFMVQVLRDCDGARLHGGNRSERRCRVTNYKRMWMFLEEEIEEEAEERDSVLLDTLLAHMELMEKFEMNGALDGCRLRRFHRDVICDYVSAWNRLKAQIEELLERDDFAPIALIIGLMDGIEAIGGAE</sequence>
<proteinExistence type="predicted"/>
<protein>
    <submittedName>
        <fullName evidence="1">Uncharacterized protein</fullName>
    </submittedName>
</protein>
<evidence type="ECO:0000313" key="1">
    <source>
        <dbReference type="EMBL" id="DAE01113.1"/>
    </source>
</evidence>
<dbReference type="EMBL" id="BK015319">
    <property type="protein sequence ID" value="DAE01113.1"/>
    <property type="molecule type" value="Genomic_DNA"/>
</dbReference>
<name>A0A8S5P3T5_9CAUD</name>
<accession>A0A8S5P3T5</accession>
<reference evidence="1" key="1">
    <citation type="journal article" date="2021" name="Proc. Natl. Acad. Sci. U.S.A.">
        <title>A Catalog of Tens of Thousands of Viruses from Human Metagenomes Reveals Hidden Associations with Chronic Diseases.</title>
        <authorList>
            <person name="Tisza M.J."/>
            <person name="Buck C.B."/>
        </authorList>
    </citation>
    <scope>NUCLEOTIDE SEQUENCE</scope>
    <source>
        <strain evidence="1">CtegP15</strain>
    </source>
</reference>